<evidence type="ECO:0000313" key="2">
    <source>
        <dbReference type="Proteomes" id="UP001138894"/>
    </source>
</evidence>
<proteinExistence type="predicted"/>
<evidence type="ECO:0000313" key="1">
    <source>
        <dbReference type="EMBL" id="MBV7268407.1"/>
    </source>
</evidence>
<gene>
    <name evidence="1" type="ORF">KCG49_04260</name>
</gene>
<dbReference type="RefSeq" id="WP_218544962.1">
    <property type="nucleotide sequence ID" value="NZ_JAGSPD010000003.1"/>
</dbReference>
<dbReference type="Proteomes" id="UP001138894">
    <property type="component" value="Unassembled WGS sequence"/>
</dbReference>
<accession>A0A9X1F6R5</accession>
<comment type="caution">
    <text evidence="1">The sequence shown here is derived from an EMBL/GenBank/DDBJ whole genome shotgun (WGS) entry which is preliminary data.</text>
</comment>
<dbReference type="AlphaFoldDB" id="A0A9X1F6R5"/>
<reference evidence="1" key="1">
    <citation type="submission" date="2021-04" db="EMBL/GenBank/DDBJ databases">
        <authorList>
            <person name="Pira H."/>
            <person name="Risdian C."/>
            <person name="Wink J."/>
        </authorList>
    </citation>
    <scope>NUCLEOTIDE SEQUENCE</scope>
    <source>
        <strain evidence="1">WHY3</strain>
    </source>
</reference>
<organism evidence="1 2">
    <name type="scientific">Winogradskyella luteola</name>
    <dbReference type="NCBI Taxonomy" id="2828330"/>
    <lineage>
        <taxon>Bacteria</taxon>
        <taxon>Pseudomonadati</taxon>
        <taxon>Bacteroidota</taxon>
        <taxon>Flavobacteriia</taxon>
        <taxon>Flavobacteriales</taxon>
        <taxon>Flavobacteriaceae</taxon>
        <taxon>Winogradskyella</taxon>
    </lineage>
</organism>
<keyword evidence="2" id="KW-1185">Reference proteome</keyword>
<dbReference type="EMBL" id="JAGSPD010000003">
    <property type="protein sequence ID" value="MBV7268407.1"/>
    <property type="molecule type" value="Genomic_DNA"/>
</dbReference>
<sequence>MRDLEYKLEKIAIEHINLPPYFRDTRIFIQECNPYINEMQMALVSYIASRKLGEEEVLFYPKRQSFWDYILFRKPKPFKVKVSAKDILRDVPELPRSHDVIRLYEIEKINIVEP</sequence>
<protein>
    <submittedName>
        <fullName evidence="1">Uncharacterized protein</fullName>
    </submittedName>
</protein>
<name>A0A9X1F6R5_9FLAO</name>